<dbReference type="GO" id="GO:0016624">
    <property type="term" value="F:oxidoreductase activity, acting on the aldehyde or oxo group of donors, disulfide as acceptor"/>
    <property type="evidence" value="ECO:0007669"/>
    <property type="project" value="InterPro"/>
</dbReference>
<organism evidence="3 4">
    <name type="scientific">Symbiochloris irregularis</name>
    <dbReference type="NCBI Taxonomy" id="706552"/>
    <lineage>
        <taxon>Eukaryota</taxon>
        <taxon>Viridiplantae</taxon>
        <taxon>Chlorophyta</taxon>
        <taxon>core chlorophytes</taxon>
        <taxon>Trebouxiophyceae</taxon>
        <taxon>Trebouxiales</taxon>
        <taxon>Trebouxiaceae</taxon>
        <taxon>Symbiochloris</taxon>
    </lineage>
</organism>
<keyword evidence="1" id="KW-0560">Oxidoreductase</keyword>
<evidence type="ECO:0000259" key="2">
    <source>
        <dbReference type="Pfam" id="PF00676"/>
    </source>
</evidence>
<dbReference type="GO" id="GO:0009083">
    <property type="term" value="P:branched-chain amino acid catabolic process"/>
    <property type="evidence" value="ECO:0007669"/>
    <property type="project" value="TreeGrafter"/>
</dbReference>
<proteinExistence type="predicted"/>
<keyword evidence="4" id="KW-1185">Reference proteome</keyword>
<reference evidence="3 4" key="1">
    <citation type="journal article" date="2024" name="Nat. Commun.">
        <title>Phylogenomics reveals the evolutionary origins of lichenization in chlorophyte algae.</title>
        <authorList>
            <person name="Puginier C."/>
            <person name="Libourel C."/>
            <person name="Otte J."/>
            <person name="Skaloud P."/>
            <person name="Haon M."/>
            <person name="Grisel S."/>
            <person name="Petersen M."/>
            <person name="Berrin J.G."/>
            <person name="Delaux P.M."/>
            <person name="Dal Grande F."/>
            <person name="Keller J."/>
        </authorList>
    </citation>
    <scope>NUCLEOTIDE SEQUENCE [LARGE SCALE GENOMIC DNA]</scope>
    <source>
        <strain evidence="3 4">SAG 2036</strain>
    </source>
</reference>
<dbReference type="Pfam" id="PF00676">
    <property type="entry name" value="E1_dh"/>
    <property type="match status" value="1"/>
</dbReference>
<dbReference type="AlphaFoldDB" id="A0AAW1P340"/>
<dbReference type="InterPro" id="IPR029061">
    <property type="entry name" value="THDP-binding"/>
</dbReference>
<dbReference type="PANTHER" id="PTHR43380:SF1">
    <property type="entry name" value="2-OXOISOVALERATE DEHYDROGENASE SUBUNIT ALPHA, MITOCHONDRIAL"/>
    <property type="match status" value="1"/>
</dbReference>
<accession>A0AAW1P340</accession>
<dbReference type="EMBL" id="JALJOQ010000060">
    <property type="protein sequence ID" value="KAK9803336.1"/>
    <property type="molecule type" value="Genomic_DNA"/>
</dbReference>
<dbReference type="FunFam" id="3.40.50.970:FF:000108">
    <property type="entry name" value="2-oxoisovalerate dehydrogenase subunit alpha"/>
    <property type="match status" value="1"/>
</dbReference>
<name>A0AAW1P340_9CHLO</name>
<dbReference type="Proteomes" id="UP001465755">
    <property type="component" value="Unassembled WGS sequence"/>
</dbReference>
<evidence type="ECO:0000313" key="4">
    <source>
        <dbReference type="Proteomes" id="UP001465755"/>
    </source>
</evidence>
<dbReference type="SUPFAM" id="SSF52518">
    <property type="entry name" value="Thiamin diphosphate-binding fold (THDP-binding)"/>
    <property type="match status" value="1"/>
</dbReference>
<dbReference type="InterPro" id="IPR050771">
    <property type="entry name" value="Alpha-ketoacid_DH_E1_comp"/>
</dbReference>
<evidence type="ECO:0000313" key="3">
    <source>
        <dbReference type="EMBL" id="KAK9803336.1"/>
    </source>
</evidence>
<dbReference type="InterPro" id="IPR001017">
    <property type="entry name" value="DH_E1"/>
</dbReference>
<comment type="caution">
    <text evidence="3">The sequence shown here is derived from an EMBL/GenBank/DDBJ whole genome shotgun (WGS) entry which is preliminary data.</text>
</comment>
<dbReference type="Gene3D" id="3.40.50.970">
    <property type="match status" value="1"/>
</dbReference>
<evidence type="ECO:0000256" key="1">
    <source>
        <dbReference type="ARBA" id="ARBA00023002"/>
    </source>
</evidence>
<protein>
    <recommendedName>
        <fullName evidence="2">Dehydrogenase E1 component domain-containing protein</fullName>
    </recommendedName>
</protein>
<dbReference type="CDD" id="cd02000">
    <property type="entry name" value="TPP_E1_PDC_ADC_BCADC"/>
    <property type="match status" value="1"/>
</dbReference>
<gene>
    <name evidence="3" type="ORF">WJX73_005168</name>
</gene>
<dbReference type="PANTHER" id="PTHR43380">
    <property type="entry name" value="2-OXOISOVALERATE DEHYDROGENASE SUBUNIT ALPHA, MITOCHONDRIAL"/>
    <property type="match status" value="1"/>
</dbReference>
<feature type="domain" description="Dehydrogenase E1 component" evidence="2">
    <location>
        <begin position="8"/>
        <end position="297"/>
    </location>
</feature>
<sequence>MDFPGGKAMDAVFYDSQRQGRFSFYMTSGGEEATAVGTAAALQPEDVIFSQYREHGVLLHRGFTLQEFAHQCFGNKHEPGKGRQMPIHYGSKALNFHTVSAPLATQLPHAVGAAYALKLQGVKACTAAYFGEGAASEGDFHAAANFASTLGAPVLFICRNNGYAISTPATEQYKGDGIAGRGASYGMASTRVDGGDARAVYAATAEARQIAVAGGCPVLIEAMSYRSGHHSTSDDSSRYRTADEMRRWRARDPVERMQKWMTHQGWWDEEQEKELRQSSRKQVVEALQIAQKEDKPPLSCMFTDVYADLPWHLKEQQAEVADFVRRHPEMLPAGMPNDL</sequence>